<gene>
    <name evidence="10" type="ORF">DWY25_07315</name>
</gene>
<dbReference type="PROSITE" id="PS51106">
    <property type="entry name" value="PTS_EIIC_TYPE_4"/>
    <property type="match status" value="1"/>
</dbReference>
<dbReference type="PANTHER" id="PTHR32502:SF8">
    <property type="entry name" value="N-ACETYLGALACTOSAMINE PERMEASE IIC COMPONENT 1"/>
    <property type="match status" value="1"/>
</dbReference>
<protein>
    <submittedName>
        <fullName evidence="10">PTS sugar transporter subunit IIC</fullName>
    </submittedName>
</protein>
<evidence type="ECO:0000256" key="2">
    <source>
        <dbReference type="ARBA" id="ARBA00022448"/>
    </source>
</evidence>
<comment type="subcellular location">
    <subcellularLocation>
        <location evidence="1">Cell membrane</location>
        <topology evidence="1">Multi-pass membrane protein</topology>
    </subcellularLocation>
</comment>
<feature type="transmembrane region" description="Helical" evidence="9">
    <location>
        <begin position="79"/>
        <end position="102"/>
    </location>
</feature>
<keyword evidence="2" id="KW-0813">Transport</keyword>
<feature type="transmembrane region" description="Helical" evidence="9">
    <location>
        <begin position="206"/>
        <end position="236"/>
    </location>
</feature>
<dbReference type="GeneID" id="83015213"/>
<keyword evidence="7 9" id="KW-1133">Transmembrane helix</keyword>
<keyword evidence="6 9" id="KW-0812">Transmembrane</keyword>
<dbReference type="PANTHER" id="PTHR32502">
    <property type="entry name" value="N-ACETYLGALACTOSAMINE PERMEASE II COMPONENT-RELATED"/>
    <property type="match status" value="1"/>
</dbReference>
<proteinExistence type="predicted"/>
<organism evidence="10 11">
    <name type="scientific">Holdemania filiformis</name>
    <dbReference type="NCBI Taxonomy" id="61171"/>
    <lineage>
        <taxon>Bacteria</taxon>
        <taxon>Bacillati</taxon>
        <taxon>Bacillota</taxon>
        <taxon>Erysipelotrichia</taxon>
        <taxon>Erysipelotrichales</taxon>
        <taxon>Erysipelotrichaceae</taxon>
        <taxon>Holdemania</taxon>
    </lineage>
</organism>
<dbReference type="GO" id="GO:0005886">
    <property type="term" value="C:plasma membrane"/>
    <property type="evidence" value="ECO:0007669"/>
    <property type="project" value="UniProtKB-SubCell"/>
</dbReference>
<keyword evidence="11" id="KW-1185">Reference proteome</keyword>
<evidence type="ECO:0000256" key="5">
    <source>
        <dbReference type="ARBA" id="ARBA00022683"/>
    </source>
</evidence>
<keyword evidence="4 10" id="KW-0762">Sugar transport</keyword>
<dbReference type="EMBL" id="QRUP01000007">
    <property type="protein sequence ID" value="RGR74888.1"/>
    <property type="molecule type" value="Genomic_DNA"/>
</dbReference>
<dbReference type="InterPro" id="IPR004700">
    <property type="entry name" value="PTS_IIC_man"/>
</dbReference>
<dbReference type="InterPro" id="IPR050303">
    <property type="entry name" value="GatZ_KbaZ_carbometab"/>
</dbReference>
<feature type="transmembrane region" description="Helical" evidence="9">
    <location>
        <begin position="141"/>
        <end position="164"/>
    </location>
</feature>
<comment type="caution">
    <text evidence="10">The sequence shown here is derived from an EMBL/GenBank/DDBJ whole genome shotgun (WGS) entry which is preliminary data.</text>
</comment>
<evidence type="ECO:0000256" key="4">
    <source>
        <dbReference type="ARBA" id="ARBA00022597"/>
    </source>
</evidence>
<dbReference type="AlphaFoldDB" id="A0A412G382"/>
<evidence type="ECO:0000256" key="7">
    <source>
        <dbReference type="ARBA" id="ARBA00022989"/>
    </source>
</evidence>
<evidence type="ECO:0000313" key="11">
    <source>
        <dbReference type="Proteomes" id="UP000284178"/>
    </source>
</evidence>
<sequence length="265" mass="28318">MMEAILAALSYWVVWCLDNITGTQALSRPLVLGTVTGLFCGDMKTGIIMGATLEAIYLGAVGVGGVVPSDWRTATTVSIAYVVLTGIDIEAGLAIAVALGTLMNSFKPIINACENALHPIFMNLAQNGEYKKYRIAMYLDLFIVKAGINTVVIFLFILLGSSAIDAFIGYVPAFVFNGLNASANLLVVIGLALITRSIWSPITGVFIVAGFILAKYMGLGMIPIAALGFVIAFISYHNDLRYDELSKKLSAAESGQHQEGEDFFA</sequence>
<keyword evidence="3" id="KW-1003">Cell membrane</keyword>
<evidence type="ECO:0000256" key="9">
    <source>
        <dbReference type="SAM" id="Phobius"/>
    </source>
</evidence>
<evidence type="ECO:0000256" key="1">
    <source>
        <dbReference type="ARBA" id="ARBA00004651"/>
    </source>
</evidence>
<feature type="transmembrane region" description="Helical" evidence="9">
    <location>
        <begin position="170"/>
        <end position="194"/>
    </location>
</feature>
<evidence type="ECO:0000256" key="6">
    <source>
        <dbReference type="ARBA" id="ARBA00022692"/>
    </source>
</evidence>
<dbReference type="Pfam" id="PF03609">
    <property type="entry name" value="EII-Sor"/>
    <property type="match status" value="1"/>
</dbReference>
<reference evidence="10 11" key="1">
    <citation type="submission" date="2018-08" db="EMBL/GenBank/DDBJ databases">
        <title>A genome reference for cultivated species of the human gut microbiota.</title>
        <authorList>
            <person name="Zou Y."/>
            <person name="Xue W."/>
            <person name="Luo G."/>
        </authorList>
    </citation>
    <scope>NUCLEOTIDE SEQUENCE [LARGE SCALE GENOMIC DNA]</scope>
    <source>
        <strain evidence="10 11">AF24-29</strain>
    </source>
</reference>
<dbReference type="GO" id="GO:0009401">
    <property type="term" value="P:phosphoenolpyruvate-dependent sugar phosphotransferase system"/>
    <property type="evidence" value="ECO:0007669"/>
    <property type="project" value="UniProtKB-KW"/>
</dbReference>
<evidence type="ECO:0000256" key="8">
    <source>
        <dbReference type="ARBA" id="ARBA00023136"/>
    </source>
</evidence>
<dbReference type="Proteomes" id="UP000284178">
    <property type="component" value="Unassembled WGS sequence"/>
</dbReference>
<evidence type="ECO:0000256" key="3">
    <source>
        <dbReference type="ARBA" id="ARBA00022475"/>
    </source>
</evidence>
<dbReference type="RefSeq" id="WP_117894687.1">
    <property type="nucleotide sequence ID" value="NZ_CABJCV010000007.1"/>
</dbReference>
<accession>A0A412G382</accession>
<keyword evidence="5" id="KW-0598">Phosphotransferase system</keyword>
<name>A0A412G382_9FIRM</name>
<keyword evidence="8 9" id="KW-0472">Membrane</keyword>
<evidence type="ECO:0000313" key="10">
    <source>
        <dbReference type="EMBL" id="RGR74888.1"/>
    </source>
</evidence>